<dbReference type="Gene3D" id="3.20.20.80">
    <property type="entry name" value="Glycosidases"/>
    <property type="match status" value="1"/>
</dbReference>
<keyword evidence="5" id="KW-0732">Signal</keyword>
<dbReference type="GO" id="GO:0008061">
    <property type="term" value="F:chitin binding"/>
    <property type="evidence" value="ECO:0007669"/>
    <property type="project" value="InterPro"/>
</dbReference>
<dbReference type="SUPFAM" id="SSF51445">
    <property type="entry name" value="(Trans)glycosidases"/>
    <property type="match status" value="1"/>
</dbReference>
<evidence type="ECO:0000313" key="8">
    <source>
        <dbReference type="Proteomes" id="UP000292052"/>
    </source>
</evidence>
<feature type="chain" id="PRO_5019834575" evidence="5">
    <location>
        <begin position="22"/>
        <end position="319"/>
    </location>
</feature>
<feature type="domain" description="GH18" evidence="6">
    <location>
        <begin position="24"/>
        <end position="319"/>
    </location>
</feature>
<dbReference type="InterPro" id="IPR050314">
    <property type="entry name" value="Glycosyl_Hydrlase_18"/>
</dbReference>
<keyword evidence="2 3" id="KW-0326">Glycosidase</keyword>
<dbReference type="PROSITE" id="PS01095">
    <property type="entry name" value="GH18_1"/>
    <property type="match status" value="1"/>
</dbReference>
<dbReference type="SMART" id="SM00636">
    <property type="entry name" value="Glyco_18"/>
    <property type="match status" value="1"/>
</dbReference>
<evidence type="ECO:0000259" key="6">
    <source>
        <dbReference type="PROSITE" id="PS51910"/>
    </source>
</evidence>
<gene>
    <name evidence="7" type="ORF">BDFB_012081</name>
</gene>
<evidence type="ECO:0000256" key="1">
    <source>
        <dbReference type="ARBA" id="ARBA00022801"/>
    </source>
</evidence>
<protein>
    <submittedName>
        <fullName evidence="7">Glyco hydro 18 domain containing protein</fullName>
    </submittedName>
</protein>
<dbReference type="PROSITE" id="PS51910">
    <property type="entry name" value="GH18_2"/>
    <property type="match status" value="1"/>
</dbReference>
<dbReference type="AlphaFoldDB" id="A0A482VES8"/>
<keyword evidence="1 3" id="KW-0378">Hydrolase</keyword>
<evidence type="ECO:0000256" key="3">
    <source>
        <dbReference type="RuleBase" id="RU000489"/>
    </source>
</evidence>
<dbReference type="InterPro" id="IPR011583">
    <property type="entry name" value="Chitinase_II/V-like_cat"/>
</dbReference>
<comment type="similarity">
    <text evidence="4">Belongs to the glycosyl hydrolase 18 family.</text>
</comment>
<comment type="caution">
    <text evidence="7">The sequence shown here is derived from an EMBL/GenBank/DDBJ whole genome shotgun (WGS) entry which is preliminary data.</text>
</comment>
<evidence type="ECO:0000256" key="4">
    <source>
        <dbReference type="RuleBase" id="RU004453"/>
    </source>
</evidence>
<dbReference type="InterPro" id="IPR001579">
    <property type="entry name" value="Glyco_hydro_18_chit_AS"/>
</dbReference>
<dbReference type="PANTHER" id="PTHR11177">
    <property type="entry name" value="CHITINASE"/>
    <property type="match status" value="1"/>
</dbReference>
<evidence type="ECO:0000256" key="2">
    <source>
        <dbReference type="ARBA" id="ARBA00023295"/>
    </source>
</evidence>
<accession>A0A482VES8</accession>
<dbReference type="InterPro" id="IPR029070">
    <property type="entry name" value="Chitinase_insertion_sf"/>
</dbReference>
<dbReference type="InterPro" id="IPR001223">
    <property type="entry name" value="Glyco_hydro18_cat"/>
</dbReference>
<sequence>MFAKYFAAFSVFCLVFRYTYGATDTVVCYYANWAIYRPDKGVFHASDIDPNLCTIINYAFMGVYPNGTLQILDAWGDIELGNIAGVQALKEINPNLKTIISIGGWNAGNAILSPIAVSPELRANLIASSLEFFDLYGFDGLDIDWEYPEAKDKENFVTLLNELKTAFQPGGYLLTIAVSAIPIDDAYDIPQMSANVDLINLMTYDFHIAGGGITGENSPLYWGGADSPWQKEFENCNSTVVNWVDRGADPTKLTIGVPFYGHTFQLADPSNHGLGAPASDAGMSGPYTKGYGIMGFNEVAFLLRVSQVPVQMLSCFADL</sequence>
<dbReference type="InterPro" id="IPR017853">
    <property type="entry name" value="GH"/>
</dbReference>
<proteinExistence type="inferred from homology"/>
<evidence type="ECO:0000256" key="5">
    <source>
        <dbReference type="SAM" id="SignalP"/>
    </source>
</evidence>
<dbReference type="STRING" id="1661398.A0A482VES8"/>
<dbReference type="Gene3D" id="3.10.50.10">
    <property type="match status" value="1"/>
</dbReference>
<dbReference type="GO" id="GO:0005576">
    <property type="term" value="C:extracellular region"/>
    <property type="evidence" value="ECO:0007669"/>
    <property type="project" value="TreeGrafter"/>
</dbReference>
<dbReference type="PANTHER" id="PTHR11177:SF360">
    <property type="entry name" value="CHITINASE 4-RELATED"/>
    <property type="match status" value="1"/>
</dbReference>
<dbReference type="Proteomes" id="UP000292052">
    <property type="component" value="Unassembled WGS sequence"/>
</dbReference>
<dbReference type="GO" id="GO:0005975">
    <property type="term" value="P:carbohydrate metabolic process"/>
    <property type="evidence" value="ECO:0007669"/>
    <property type="project" value="InterPro"/>
</dbReference>
<dbReference type="OrthoDB" id="73875at2759"/>
<dbReference type="GO" id="GO:0006032">
    <property type="term" value="P:chitin catabolic process"/>
    <property type="evidence" value="ECO:0007669"/>
    <property type="project" value="UniProtKB-ARBA"/>
</dbReference>
<dbReference type="GO" id="GO:0004568">
    <property type="term" value="F:chitinase activity"/>
    <property type="evidence" value="ECO:0007669"/>
    <property type="project" value="UniProtKB-ARBA"/>
</dbReference>
<dbReference type="EMBL" id="QDEB01107396">
    <property type="protein sequence ID" value="RZB84937.1"/>
    <property type="molecule type" value="Genomic_DNA"/>
</dbReference>
<keyword evidence="8" id="KW-1185">Reference proteome</keyword>
<dbReference type="Pfam" id="PF00704">
    <property type="entry name" value="Glyco_hydro_18"/>
    <property type="match status" value="1"/>
</dbReference>
<name>A0A482VES8_ASBVE</name>
<feature type="signal peptide" evidence="5">
    <location>
        <begin position="1"/>
        <end position="21"/>
    </location>
</feature>
<reference evidence="7 8" key="1">
    <citation type="submission" date="2017-03" db="EMBL/GenBank/DDBJ databases">
        <title>Genome of the blue death feigning beetle - Asbolus verrucosus.</title>
        <authorList>
            <person name="Rider S.D."/>
        </authorList>
    </citation>
    <scope>NUCLEOTIDE SEQUENCE [LARGE SCALE GENOMIC DNA]</scope>
    <source>
        <strain evidence="7">Butters</strain>
        <tissue evidence="7">Head and leg muscle</tissue>
    </source>
</reference>
<organism evidence="7 8">
    <name type="scientific">Asbolus verrucosus</name>
    <name type="common">Desert ironclad beetle</name>
    <dbReference type="NCBI Taxonomy" id="1661398"/>
    <lineage>
        <taxon>Eukaryota</taxon>
        <taxon>Metazoa</taxon>
        <taxon>Ecdysozoa</taxon>
        <taxon>Arthropoda</taxon>
        <taxon>Hexapoda</taxon>
        <taxon>Insecta</taxon>
        <taxon>Pterygota</taxon>
        <taxon>Neoptera</taxon>
        <taxon>Endopterygota</taxon>
        <taxon>Coleoptera</taxon>
        <taxon>Polyphaga</taxon>
        <taxon>Cucujiformia</taxon>
        <taxon>Tenebrionidae</taxon>
        <taxon>Pimeliinae</taxon>
        <taxon>Asbolus</taxon>
    </lineage>
</organism>
<evidence type="ECO:0000313" key="7">
    <source>
        <dbReference type="EMBL" id="RZB84937.1"/>
    </source>
</evidence>